<evidence type="ECO:0000259" key="2">
    <source>
        <dbReference type="Pfam" id="PF09832"/>
    </source>
</evidence>
<accession>D5V0F3</accession>
<dbReference type="eggNOG" id="COG3184">
    <property type="taxonomic scope" value="Bacteria"/>
</dbReference>
<dbReference type="HOGENOM" id="CLU_107918_0_1_7"/>
<organism evidence="3 4">
    <name type="scientific">Arcobacter nitrofigilis (strain ATCC 33309 / DSM 7299 / CCUG 15893 / LMG 7604 / NCTC 12251 / CI)</name>
    <name type="common">Campylobacter nitrofigilis</name>
    <dbReference type="NCBI Taxonomy" id="572480"/>
    <lineage>
        <taxon>Bacteria</taxon>
        <taxon>Pseudomonadati</taxon>
        <taxon>Campylobacterota</taxon>
        <taxon>Epsilonproteobacteria</taxon>
        <taxon>Campylobacterales</taxon>
        <taxon>Arcobacteraceae</taxon>
        <taxon>Arcobacter</taxon>
    </lineage>
</organism>
<evidence type="ECO:0000313" key="3">
    <source>
        <dbReference type="EMBL" id="ADG93765.1"/>
    </source>
</evidence>
<keyword evidence="1" id="KW-0732">Signal</keyword>
<dbReference type="Proteomes" id="UP000000939">
    <property type="component" value="Chromosome"/>
</dbReference>
<feature type="chain" id="PRO_5003077909" description="DUF2059 domain-containing protein" evidence="1">
    <location>
        <begin position="21"/>
        <end position="149"/>
    </location>
</feature>
<evidence type="ECO:0000313" key="4">
    <source>
        <dbReference type="Proteomes" id="UP000000939"/>
    </source>
</evidence>
<dbReference type="Pfam" id="PF09832">
    <property type="entry name" value="DUF2059"/>
    <property type="match status" value="1"/>
</dbReference>
<dbReference type="EMBL" id="CP001999">
    <property type="protein sequence ID" value="ADG93765.1"/>
    <property type="molecule type" value="Genomic_DNA"/>
</dbReference>
<sequence precursor="true">MKKIIGIIVVMLLCGTTLFASPAKEDSIRKLIELSGSKNIGQQFMNQLLPNLKRLAPDAPEEFWDEMKKEIDMDKVAELIIPIYQKHLTEEDIQAINKFYETDAGQKLIKASPAIMQESMTVGQQWGRQVAQRIIDKLKVKNYIKQNIQ</sequence>
<reference evidence="3 4" key="1">
    <citation type="journal article" date="2010" name="Stand. Genomic Sci.">
        <title>Complete genome sequence of Arcobacter nitrofigilis type strain (CI).</title>
        <authorList>
            <person name="Pati A."/>
            <person name="Gronow S."/>
            <person name="Lapidus A."/>
            <person name="Copeland A."/>
            <person name="Glavina Del Rio T."/>
            <person name="Nolan M."/>
            <person name="Lucas S."/>
            <person name="Tice H."/>
            <person name="Cheng J.F."/>
            <person name="Han C."/>
            <person name="Chertkov O."/>
            <person name="Bruce D."/>
            <person name="Tapia R."/>
            <person name="Goodwin L."/>
            <person name="Pitluck S."/>
            <person name="Liolios K."/>
            <person name="Ivanova N."/>
            <person name="Mavromatis K."/>
            <person name="Chen A."/>
            <person name="Palaniappan K."/>
            <person name="Land M."/>
            <person name="Hauser L."/>
            <person name="Chang Y.J."/>
            <person name="Jeffries C.D."/>
            <person name="Detter J.C."/>
            <person name="Rohde M."/>
            <person name="Goker M."/>
            <person name="Bristow J."/>
            <person name="Eisen J.A."/>
            <person name="Markowitz V."/>
            <person name="Hugenholtz P."/>
            <person name="Klenk H.P."/>
            <person name="Kyrpides N.C."/>
        </authorList>
    </citation>
    <scope>NUCLEOTIDE SEQUENCE [LARGE SCALE GENOMIC DNA]</scope>
    <source>
        <strain evidence="4">ATCC 33309 / DSM 7299 / CCUG 15893 / LMG 7604 / NCTC 12251 / CI</strain>
    </source>
</reference>
<evidence type="ECO:0000256" key="1">
    <source>
        <dbReference type="SAM" id="SignalP"/>
    </source>
</evidence>
<dbReference type="AlphaFoldDB" id="D5V0F3"/>
<dbReference type="InterPro" id="IPR018637">
    <property type="entry name" value="DUF2059"/>
</dbReference>
<proteinExistence type="predicted"/>
<dbReference type="OrthoDB" id="5510290at2"/>
<gene>
    <name evidence="3" type="ordered locus">Arnit_2111</name>
</gene>
<feature type="signal peptide" evidence="1">
    <location>
        <begin position="1"/>
        <end position="20"/>
    </location>
</feature>
<protein>
    <recommendedName>
        <fullName evidence="2">DUF2059 domain-containing protein</fullName>
    </recommendedName>
</protein>
<dbReference type="STRING" id="572480.Arnit_2111"/>
<name>D5V0F3_ARCNC</name>
<keyword evidence="4" id="KW-1185">Reference proteome</keyword>
<dbReference type="RefSeq" id="WP_013135910.1">
    <property type="nucleotide sequence ID" value="NC_014166.1"/>
</dbReference>
<feature type="domain" description="DUF2059" evidence="2">
    <location>
        <begin position="75"/>
        <end position="132"/>
    </location>
</feature>
<dbReference type="KEGG" id="ant:Arnit_2111"/>